<gene>
    <name evidence="2" type="ORF">GCM10022377_02000</name>
</gene>
<sequence>MRTLGRVFARSMRGAARQPPASRGHRRLPARYGWAIALLLGLGARVNHHLGGPQWATAVLITAAVVVAVVLLVRRIAAATRRRR</sequence>
<accession>A0ABP7CQY7</accession>
<reference evidence="3" key="1">
    <citation type="journal article" date="2019" name="Int. J. Syst. Evol. Microbiol.">
        <title>The Global Catalogue of Microorganisms (GCM) 10K type strain sequencing project: providing services to taxonomists for standard genome sequencing and annotation.</title>
        <authorList>
            <consortium name="The Broad Institute Genomics Platform"/>
            <consortium name="The Broad Institute Genome Sequencing Center for Infectious Disease"/>
            <person name="Wu L."/>
            <person name="Ma J."/>
        </authorList>
    </citation>
    <scope>NUCLEOTIDE SEQUENCE [LARGE SCALE GENOMIC DNA]</scope>
    <source>
        <strain evidence="3">JCM 16961</strain>
    </source>
</reference>
<evidence type="ECO:0000256" key="1">
    <source>
        <dbReference type="SAM" id="Phobius"/>
    </source>
</evidence>
<protein>
    <recommendedName>
        <fullName evidence="4">DUF2631 domain-containing protein</fullName>
    </recommendedName>
</protein>
<organism evidence="2 3">
    <name type="scientific">Zhihengliuella alba</name>
    <dbReference type="NCBI Taxonomy" id="547018"/>
    <lineage>
        <taxon>Bacteria</taxon>
        <taxon>Bacillati</taxon>
        <taxon>Actinomycetota</taxon>
        <taxon>Actinomycetes</taxon>
        <taxon>Micrococcales</taxon>
        <taxon>Micrococcaceae</taxon>
        <taxon>Zhihengliuella</taxon>
    </lineage>
</organism>
<dbReference type="EMBL" id="BAABCJ010000001">
    <property type="protein sequence ID" value="GAA3693073.1"/>
    <property type="molecule type" value="Genomic_DNA"/>
</dbReference>
<feature type="transmembrane region" description="Helical" evidence="1">
    <location>
        <begin position="32"/>
        <end position="48"/>
    </location>
</feature>
<evidence type="ECO:0000313" key="3">
    <source>
        <dbReference type="Proteomes" id="UP001501536"/>
    </source>
</evidence>
<evidence type="ECO:0008006" key="4">
    <source>
        <dbReference type="Google" id="ProtNLM"/>
    </source>
</evidence>
<proteinExistence type="predicted"/>
<keyword evidence="1" id="KW-0812">Transmembrane</keyword>
<dbReference type="Proteomes" id="UP001501536">
    <property type="component" value="Unassembled WGS sequence"/>
</dbReference>
<evidence type="ECO:0000313" key="2">
    <source>
        <dbReference type="EMBL" id="GAA3693073.1"/>
    </source>
</evidence>
<keyword evidence="3" id="KW-1185">Reference proteome</keyword>
<feature type="transmembrane region" description="Helical" evidence="1">
    <location>
        <begin position="54"/>
        <end position="73"/>
    </location>
</feature>
<keyword evidence="1" id="KW-1133">Transmembrane helix</keyword>
<name>A0ABP7CQY7_9MICC</name>
<comment type="caution">
    <text evidence="2">The sequence shown here is derived from an EMBL/GenBank/DDBJ whole genome shotgun (WGS) entry which is preliminary data.</text>
</comment>
<keyword evidence="1" id="KW-0472">Membrane</keyword>